<reference evidence="5" key="1">
    <citation type="submission" date="2025-04" db="UniProtKB">
        <authorList>
            <consortium name="RefSeq"/>
        </authorList>
    </citation>
    <scope>IDENTIFICATION</scope>
    <source>
        <tissue evidence="5">Whole insect</tissue>
    </source>
</reference>
<protein>
    <submittedName>
        <fullName evidence="5">Spindle pole body component 110-like isoform X1</fullName>
    </submittedName>
</protein>
<evidence type="ECO:0000313" key="4">
    <source>
        <dbReference type="Proteomes" id="UP001652700"/>
    </source>
</evidence>
<dbReference type="InterPro" id="IPR038558">
    <property type="entry name" value="SAS-6_N_sf"/>
</dbReference>
<dbReference type="KEGG" id="dvv:114326022"/>
<keyword evidence="1" id="KW-0175">Coiled coil</keyword>
<evidence type="ECO:0000313" key="5">
    <source>
        <dbReference type="RefSeq" id="XP_028130013.1"/>
    </source>
</evidence>
<dbReference type="FunCoup" id="A0A6P7F8J7">
    <property type="interactions" value="514"/>
</dbReference>
<dbReference type="Proteomes" id="UP001652700">
    <property type="component" value="Unplaced"/>
</dbReference>
<evidence type="ECO:0000313" key="3">
    <source>
        <dbReference type="EnsemblMetazoa" id="XP_028130013.1"/>
    </source>
</evidence>
<feature type="coiled-coil region" evidence="1">
    <location>
        <begin position="242"/>
        <end position="421"/>
    </location>
</feature>
<keyword evidence="4" id="KW-1185">Reference proteome</keyword>
<name>A0A6P7F8J7_DIAVI</name>
<dbReference type="GeneID" id="114326022"/>
<dbReference type="AlphaFoldDB" id="A0A6P7F8J7"/>
<dbReference type="Gene3D" id="2.170.210.20">
    <property type="entry name" value="Spindle assembly abnormal protein 6, N-terminal domain"/>
    <property type="match status" value="1"/>
</dbReference>
<accession>A0A6P7F8J7</accession>
<reference evidence="3" key="2">
    <citation type="submission" date="2025-05" db="UniProtKB">
        <authorList>
            <consortium name="EnsemblMetazoa"/>
        </authorList>
    </citation>
    <scope>IDENTIFICATION</scope>
</reference>
<sequence length="427" mass="50096">MACVYNKNLLLQVVRTPGRIEEKTLNLIINKSQETLDLKLRDPSVYAFNYGESIDLEDYQIIRERQNLDINFNEFKTNLLEMLTQLQSKEMFLRCEISGHQVCTLVFFTKSKIKSIIYLTLDLHATSQEEIITELMSNLQCVKDLNERLQIQMNCMKRTIMDKENEVKELIYLKSEMERQFYNAIKDVEQKINTQSHEVQCFLLRRINILCEKFLKTLDAVNGLKTVCYLRSDSSAKLKRTAEQLRTDNDEKQVLIELLKQENHSLQNMKMNTEKKLNTLQQALVEKDSLIEELHAKNGELLADMEKASMVIAQKKVTIEELSKDVVQANQMLVNFNQKYDAKCKLLDSLESQLKSKNHIIHEELSKNSELQREFDEYKAVFNEESYEKIRRNLVTTQNKVDELEQNIRKVNRLNALLSNKVNEITH</sequence>
<dbReference type="RefSeq" id="XP_028130013.1">
    <property type="nucleotide sequence ID" value="XM_028274212.1"/>
</dbReference>
<evidence type="ECO:0000256" key="1">
    <source>
        <dbReference type="SAM" id="Coils"/>
    </source>
</evidence>
<dbReference type="InParanoid" id="A0A6P7F8J7"/>
<feature type="coiled-coil region" evidence="1">
    <location>
        <begin position="132"/>
        <end position="180"/>
    </location>
</feature>
<organism evidence="5">
    <name type="scientific">Diabrotica virgifera virgifera</name>
    <name type="common">western corn rootworm</name>
    <dbReference type="NCBI Taxonomy" id="50390"/>
    <lineage>
        <taxon>Eukaryota</taxon>
        <taxon>Metazoa</taxon>
        <taxon>Ecdysozoa</taxon>
        <taxon>Arthropoda</taxon>
        <taxon>Hexapoda</taxon>
        <taxon>Insecta</taxon>
        <taxon>Pterygota</taxon>
        <taxon>Neoptera</taxon>
        <taxon>Endopterygota</taxon>
        <taxon>Coleoptera</taxon>
        <taxon>Polyphaga</taxon>
        <taxon>Cucujiformia</taxon>
        <taxon>Chrysomeloidea</taxon>
        <taxon>Chrysomelidae</taxon>
        <taxon>Galerucinae</taxon>
        <taxon>Diabroticina</taxon>
        <taxon>Diabroticites</taxon>
        <taxon>Diabrotica</taxon>
    </lineage>
</organism>
<dbReference type="InterPro" id="IPR032396">
    <property type="entry name" value="SAS-6_N"/>
</dbReference>
<feature type="domain" description="Spindle assembly abnormal protein 6 N-terminal" evidence="2">
    <location>
        <begin position="24"/>
        <end position="123"/>
    </location>
</feature>
<proteinExistence type="predicted"/>
<dbReference type="EnsemblMetazoa" id="XM_028274212.2">
    <property type="protein sequence ID" value="XP_028130013.1"/>
    <property type="gene ID" value="LOC114326022"/>
</dbReference>
<dbReference type="Pfam" id="PF16531">
    <property type="entry name" value="SAS-6_N"/>
    <property type="match status" value="1"/>
</dbReference>
<gene>
    <name evidence="5" type="primary">LOC114326022</name>
</gene>
<evidence type="ECO:0000259" key="2">
    <source>
        <dbReference type="Pfam" id="PF16531"/>
    </source>
</evidence>
<dbReference type="OrthoDB" id="49058at2759"/>